<dbReference type="OrthoDB" id="9811557at2"/>
<dbReference type="PROSITE" id="PS51379">
    <property type="entry name" value="4FE4S_FER_2"/>
    <property type="match status" value="1"/>
</dbReference>
<evidence type="ECO:0000256" key="2">
    <source>
        <dbReference type="ARBA" id="ARBA00022723"/>
    </source>
</evidence>
<comment type="caution">
    <text evidence="6">The sequence shown here is derived from an EMBL/GenBank/DDBJ whole genome shotgun (WGS) entry which is preliminary data.</text>
</comment>
<keyword evidence="3" id="KW-0677">Repeat</keyword>
<dbReference type="GO" id="GO:0051539">
    <property type="term" value="F:4 iron, 4 sulfur cluster binding"/>
    <property type="evidence" value="ECO:0007669"/>
    <property type="project" value="UniProtKB-KW"/>
</dbReference>
<dbReference type="SUPFAM" id="SSF46548">
    <property type="entry name" value="alpha-helical ferredoxin"/>
    <property type="match status" value="1"/>
</dbReference>
<keyword evidence="4" id="KW-0408">Iron</keyword>
<dbReference type="PANTHER" id="PTHR32479:SF19">
    <property type="entry name" value="ANAEROBIC GLYCEROL-3-PHOSPHATE DEHYDROGENASE SUBUNIT C"/>
    <property type="match status" value="1"/>
</dbReference>
<dbReference type="GO" id="GO:0016491">
    <property type="term" value="F:oxidoreductase activity"/>
    <property type="evidence" value="ECO:0007669"/>
    <property type="project" value="UniProtKB-ARBA"/>
</dbReference>
<organism evidence="6 7">
    <name type="scientific">Rhodoblastus sphagnicola</name>
    <dbReference type="NCBI Taxonomy" id="333368"/>
    <lineage>
        <taxon>Bacteria</taxon>
        <taxon>Pseudomonadati</taxon>
        <taxon>Pseudomonadota</taxon>
        <taxon>Alphaproteobacteria</taxon>
        <taxon>Hyphomicrobiales</taxon>
        <taxon>Rhodoblastaceae</taxon>
        <taxon>Rhodoblastus</taxon>
    </lineage>
</organism>
<dbReference type="PROSITE" id="PS00198">
    <property type="entry name" value="4FE4S_FER_1"/>
    <property type="match status" value="1"/>
</dbReference>
<sequence length="457" mass="49494">MKTHLDWSSYDTYGIGDAYSGIPTRGGNYAKAVAVCMHNRECQREGRGVMCPSWRITRDPAHSTEARVAAFKAALNGDFGDNAFAAPELSASMDLCVSCKACKKECPSAVDMVLIKTEFLAQRNEVLGIPLRNRLMGGLPQWLAHGRGALRLLALARNALPPLAWAGEKLLGLTAKRPLPPPSAKPFVDPPPQGSGERGEVVLLVDTFARHFDPLIAESAIKVLVAGGYRVSIARPAPDDPEPNRGLCCGRTYLSMGMVEKARFEAQRILKALAPAFDRGLPVIGLEPSCLLSMRDEFFSLGLGAEVSRLNKNLYLFEEFLAREAQRKGLKLPLRKRDGKVVVHGHCHQKAFSVMKALKKTLALIEGQEVEILETGCCGGAGSFGYEAEHFEPARKMAELALLPAVRAMAPEDAVVADGFSCRHQIADGAGRKPVHMAVLLAGLLEGRDGRDHGLDL</sequence>
<evidence type="ECO:0000256" key="4">
    <source>
        <dbReference type="ARBA" id="ARBA00023004"/>
    </source>
</evidence>
<dbReference type="Proteomes" id="UP000239089">
    <property type="component" value="Unassembled WGS sequence"/>
</dbReference>
<evidence type="ECO:0000313" key="7">
    <source>
        <dbReference type="Proteomes" id="UP000239089"/>
    </source>
</evidence>
<evidence type="ECO:0000256" key="5">
    <source>
        <dbReference type="ARBA" id="ARBA00023014"/>
    </source>
</evidence>
<keyword evidence="1" id="KW-0004">4Fe-4S</keyword>
<evidence type="ECO:0000256" key="1">
    <source>
        <dbReference type="ARBA" id="ARBA00022485"/>
    </source>
</evidence>
<dbReference type="RefSeq" id="WP_104507714.1">
    <property type="nucleotide sequence ID" value="NZ_JACIGC010000001.1"/>
</dbReference>
<keyword evidence="7" id="KW-1185">Reference proteome</keyword>
<dbReference type="AlphaFoldDB" id="A0A2S6N989"/>
<dbReference type="Pfam" id="PF13183">
    <property type="entry name" value="Fer4_8"/>
    <property type="match status" value="1"/>
</dbReference>
<dbReference type="InterPro" id="IPR017900">
    <property type="entry name" value="4Fe4S_Fe_S_CS"/>
</dbReference>
<accession>A0A2S6N989</accession>
<name>A0A2S6N989_9HYPH</name>
<dbReference type="InterPro" id="IPR004017">
    <property type="entry name" value="Cys_rich_dom"/>
</dbReference>
<proteinExistence type="predicted"/>
<keyword evidence="2" id="KW-0479">Metal-binding</keyword>
<gene>
    <name evidence="6" type="ORF">CCR94_09905</name>
</gene>
<dbReference type="Pfam" id="PF02754">
    <property type="entry name" value="CCG"/>
    <property type="match status" value="1"/>
</dbReference>
<reference evidence="6 7" key="1">
    <citation type="journal article" date="2018" name="Arch. Microbiol.">
        <title>New insights into the metabolic potential of the phototrophic purple bacterium Rhodopila globiformis DSM 161(T) from its draft genome sequence and evidence for a vanadium-dependent nitrogenase.</title>
        <authorList>
            <person name="Imhoff J.F."/>
            <person name="Rahn T."/>
            <person name="Kunzel S."/>
            <person name="Neulinger S.C."/>
        </authorList>
    </citation>
    <scope>NUCLEOTIDE SEQUENCE [LARGE SCALE GENOMIC DNA]</scope>
    <source>
        <strain evidence="6 7">DSM 16996</strain>
    </source>
</reference>
<dbReference type="InterPro" id="IPR017896">
    <property type="entry name" value="4Fe4S_Fe-S-bd"/>
</dbReference>
<evidence type="ECO:0000313" key="6">
    <source>
        <dbReference type="EMBL" id="PPQ31183.1"/>
    </source>
</evidence>
<dbReference type="PANTHER" id="PTHR32479">
    <property type="entry name" value="GLYCOLATE OXIDASE IRON-SULFUR SUBUNIT"/>
    <property type="match status" value="1"/>
</dbReference>
<dbReference type="EMBL" id="NHSJ01000063">
    <property type="protein sequence ID" value="PPQ31183.1"/>
    <property type="molecule type" value="Genomic_DNA"/>
</dbReference>
<dbReference type="GO" id="GO:0046872">
    <property type="term" value="F:metal ion binding"/>
    <property type="evidence" value="ECO:0007669"/>
    <property type="project" value="UniProtKB-KW"/>
</dbReference>
<keyword evidence="5" id="KW-0411">Iron-sulfur</keyword>
<evidence type="ECO:0000256" key="3">
    <source>
        <dbReference type="ARBA" id="ARBA00022737"/>
    </source>
</evidence>
<protein>
    <submittedName>
        <fullName evidence="6">Ferredoxin</fullName>
    </submittedName>
</protein>